<dbReference type="AlphaFoldDB" id="X0UZL4"/>
<evidence type="ECO:0000313" key="1">
    <source>
        <dbReference type="EMBL" id="GAG04612.1"/>
    </source>
</evidence>
<gene>
    <name evidence="1" type="ORF">S01H1_38378</name>
</gene>
<sequence length="124" mass="14490">MTETTRTTVTLSRISMNQVKELVGVFGSTPASVISRIVDHFFDYGRFDDVIDKMKAKKRELFPPDEAIINKRIKNLFRGADKIPFDDFINFLQVDKKLVLENIHIWTEKYDIKIIENLVIKDLE</sequence>
<accession>X0UZL4</accession>
<protein>
    <submittedName>
        <fullName evidence="1">Uncharacterized protein</fullName>
    </submittedName>
</protein>
<comment type="caution">
    <text evidence="1">The sequence shown here is derived from an EMBL/GenBank/DDBJ whole genome shotgun (WGS) entry which is preliminary data.</text>
</comment>
<dbReference type="EMBL" id="BARS01024159">
    <property type="protein sequence ID" value="GAG04612.1"/>
    <property type="molecule type" value="Genomic_DNA"/>
</dbReference>
<proteinExistence type="predicted"/>
<organism evidence="1">
    <name type="scientific">marine sediment metagenome</name>
    <dbReference type="NCBI Taxonomy" id="412755"/>
    <lineage>
        <taxon>unclassified sequences</taxon>
        <taxon>metagenomes</taxon>
        <taxon>ecological metagenomes</taxon>
    </lineage>
</organism>
<reference evidence="1" key="1">
    <citation type="journal article" date="2014" name="Front. Microbiol.">
        <title>High frequency of phylogenetically diverse reductive dehalogenase-homologous genes in deep subseafloor sedimentary metagenomes.</title>
        <authorList>
            <person name="Kawai M."/>
            <person name="Futagami T."/>
            <person name="Toyoda A."/>
            <person name="Takaki Y."/>
            <person name="Nishi S."/>
            <person name="Hori S."/>
            <person name="Arai W."/>
            <person name="Tsubouchi T."/>
            <person name="Morono Y."/>
            <person name="Uchiyama I."/>
            <person name="Ito T."/>
            <person name="Fujiyama A."/>
            <person name="Inagaki F."/>
            <person name="Takami H."/>
        </authorList>
    </citation>
    <scope>NUCLEOTIDE SEQUENCE</scope>
    <source>
        <strain evidence="1">Expedition CK06-06</strain>
    </source>
</reference>
<name>X0UZL4_9ZZZZ</name>